<dbReference type="SUPFAM" id="SSF51126">
    <property type="entry name" value="Pectin lyase-like"/>
    <property type="match status" value="1"/>
</dbReference>
<comment type="caution">
    <text evidence="17">The sequence shown here is derived from an EMBL/GenBank/DDBJ whole genome shotgun (WGS) entry which is preliminary data.</text>
</comment>
<dbReference type="GO" id="GO:0004650">
    <property type="term" value="F:polygalacturonase activity"/>
    <property type="evidence" value="ECO:0007669"/>
    <property type="project" value="InterPro"/>
</dbReference>
<dbReference type="OrthoDB" id="187139at2759"/>
<keyword evidence="18" id="KW-1185">Reference proteome</keyword>
<evidence type="ECO:0000256" key="6">
    <source>
        <dbReference type="ARBA" id="ARBA00023295"/>
    </source>
</evidence>
<dbReference type="FunFam" id="2.160.20.10:FF:000004">
    <property type="entry name" value="Pectin lyase-like superfamily protein"/>
    <property type="match status" value="1"/>
</dbReference>
<evidence type="ECO:0000256" key="11">
    <source>
        <dbReference type="ARBA" id="ARBA00057651"/>
    </source>
</evidence>
<dbReference type="InterPro" id="IPR012334">
    <property type="entry name" value="Pectin_lyas_fold"/>
</dbReference>
<evidence type="ECO:0000256" key="15">
    <source>
        <dbReference type="RuleBase" id="RU361169"/>
    </source>
</evidence>
<evidence type="ECO:0000256" key="16">
    <source>
        <dbReference type="SAM" id="SignalP"/>
    </source>
</evidence>
<evidence type="ECO:0000313" key="17">
    <source>
        <dbReference type="EMBL" id="KMZ66278.1"/>
    </source>
</evidence>
<evidence type="ECO:0000313" key="18">
    <source>
        <dbReference type="Proteomes" id="UP000036987"/>
    </source>
</evidence>
<keyword evidence="7" id="KW-0961">Cell wall biogenesis/degradation</keyword>
<evidence type="ECO:0000256" key="14">
    <source>
        <dbReference type="PROSITE-ProRule" id="PRU10052"/>
    </source>
</evidence>
<accession>A0A0K9PB15</accession>
<dbReference type="InterPro" id="IPR011050">
    <property type="entry name" value="Pectin_lyase_fold/virulence"/>
</dbReference>
<organism evidence="17 18">
    <name type="scientific">Zostera marina</name>
    <name type="common">Eelgrass</name>
    <dbReference type="NCBI Taxonomy" id="29655"/>
    <lineage>
        <taxon>Eukaryota</taxon>
        <taxon>Viridiplantae</taxon>
        <taxon>Streptophyta</taxon>
        <taxon>Embryophyta</taxon>
        <taxon>Tracheophyta</taxon>
        <taxon>Spermatophyta</taxon>
        <taxon>Magnoliopsida</taxon>
        <taxon>Liliopsida</taxon>
        <taxon>Zosteraceae</taxon>
        <taxon>Zostera</taxon>
    </lineage>
</organism>
<name>A0A0K9PB15_ZOSMR</name>
<dbReference type="InterPro" id="IPR000743">
    <property type="entry name" value="Glyco_hydro_28"/>
</dbReference>
<dbReference type="OMA" id="FFHINIV"/>
<evidence type="ECO:0000256" key="3">
    <source>
        <dbReference type="ARBA" id="ARBA00022512"/>
    </source>
</evidence>
<comment type="subcellular location">
    <subcellularLocation>
        <location evidence="1">Secreted</location>
        <location evidence="1">Cell wall</location>
    </subcellularLocation>
</comment>
<feature type="chain" id="PRO_5005527408" description="Exopolygalacturonase" evidence="16">
    <location>
        <begin position="18"/>
        <end position="393"/>
    </location>
</feature>
<dbReference type="EMBL" id="LFYR01000981">
    <property type="protein sequence ID" value="KMZ66278.1"/>
    <property type="molecule type" value="Genomic_DNA"/>
</dbReference>
<comment type="function">
    <text evidence="11">May function in depolymerizing pectin during pollen development, germination, and tube growth. Acts as an exo-polygalacturonase.</text>
</comment>
<keyword evidence="16" id="KW-0732">Signal</keyword>
<dbReference type="InterPro" id="IPR006626">
    <property type="entry name" value="PbH1"/>
</dbReference>
<evidence type="ECO:0000256" key="5">
    <source>
        <dbReference type="ARBA" id="ARBA00022801"/>
    </source>
</evidence>
<keyword evidence="6 15" id="KW-0326">Glycosidase</keyword>
<evidence type="ECO:0000256" key="2">
    <source>
        <dbReference type="ARBA" id="ARBA00008834"/>
    </source>
</evidence>
<comment type="similarity">
    <text evidence="2 15">Belongs to the glycosyl hydrolase 28 family.</text>
</comment>
<comment type="catalytic activity">
    <reaction evidence="10">
        <text>[(1-&gt;4)-alpha-D-galacturonosyl](n) + H2O = alpha-D-galacturonate + [(1-&gt;4)-alpha-D-galacturonosyl](n-1)</text>
        <dbReference type="Rhea" id="RHEA:14117"/>
        <dbReference type="Rhea" id="RHEA-COMP:14570"/>
        <dbReference type="Rhea" id="RHEA-COMP:14572"/>
        <dbReference type="ChEBI" id="CHEBI:15377"/>
        <dbReference type="ChEBI" id="CHEBI:58658"/>
        <dbReference type="ChEBI" id="CHEBI:140523"/>
        <dbReference type="EC" id="3.2.1.67"/>
    </reaction>
</comment>
<dbReference type="PROSITE" id="PS00502">
    <property type="entry name" value="POLYGALACTURONASE"/>
    <property type="match status" value="1"/>
</dbReference>
<feature type="active site" evidence="14">
    <location>
        <position position="231"/>
    </location>
</feature>
<dbReference type="GO" id="GO:0071555">
    <property type="term" value="P:cell wall organization"/>
    <property type="evidence" value="ECO:0007669"/>
    <property type="project" value="UniProtKB-KW"/>
</dbReference>
<evidence type="ECO:0000256" key="12">
    <source>
        <dbReference type="ARBA" id="ARBA00068298"/>
    </source>
</evidence>
<evidence type="ECO:0000256" key="1">
    <source>
        <dbReference type="ARBA" id="ARBA00004191"/>
    </source>
</evidence>
<sequence>MFFFFFAFASLCNNVDAVTYFNVIDYGAKPDGVTDSTYAFINAWNGACQTEGISQVSVPEGTYLTAAMNFYGPCKQTIIFENEGIILATENLAAFPTLNWIVFAYLDDFKLTGHGTFDAQGASTWGLNDRTGITFPTSIQLSFVNNSRVEGITSLNSKMFHMMIFQCTNIDLAYINIIAPENSPNTDGIHIGLSDNIKISTSHISTGDDCVSIGPTNNGVTVENVYCGPGHGISIGSLGKYETDFDVSNILVKNCTIVDTMNGVRIKTWQKSFALTCKNFTFEDIYMKDVSNPIIIDQEYCPFQFCAEQDNPSKVKIEDMKFKNIVGTSKTPVAINLKCSRLEPCKGVELSNIDLHYQGLGKSESTCINVASPIVQGNVYPTVCGSQLASMTT</sequence>
<dbReference type="Gene3D" id="2.160.20.10">
    <property type="entry name" value="Single-stranded right-handed beta-helix, Pectin lyase-like"/>
    <property type="match status" value="1"/>
</dbReference>
<keyword evidence="4" id="KW-0964">Secreted</keyword>
<gene>
    <name evidence="17" type="ORF">ZOSMA_2G02900</name>
</gene>
<dbReference type="AlphaFoldDB" id="A0A0K9PB15"/>
<dbReference type="GO" id="GO:0047911">
    <property type="term" value="F:galacturan 1,4-alpha-galacturonidase activity"/>
    <property type="evidence" value="ECO:0007669"/>
    <property type="project" value="UniProtKB-EC"/>
</dbReference>
<dbReference type="GO" id="GO:0005975">
    <property type="term" value="P:carbohydrate metabolic process"/>
    <property type="evidence" value="ECO:0007669"/>
    <property type="project" value="InterPro"/>
</dbReference>
<dbReference type="EC" id="3.2.1.67" evidence="8"/>
<keyword evidence="3" id="KW-0134">Cell wall</keyword>
<evidence type="ECO:0000256" key="8">
    <source>
        <dbReference type="ARBA" id="ARBA00038933"/>
    </source>
</evidence>
<keyword evidence="5 15" id="KW-0378">Hydrolase</keyword>
<dbReference type="Proteomes" id="UP000036987">
    <property type="component" value="Unassembled WGS sequence"/>
</dbReference>
<evidence type="ECO:0000256" key="4">
    <source>
        <dbReference type="ARBA" id="ARBA00022525"/>
    </source>
</evidence>
<protein>
    <recommendedName>
        <fullName evidence="12">Exopolygalacturonase</fullName>
        <ecNumber evidence="8">3.2.1.67</ecNumber>
    </recommendedName>
    <alternativeName>
        <fullName evidence="9">Galacturan 1,4-alpha-galacturonidase</fullName>
    </alternativeName>
    <alternativeName>
        <fullName evidence="13">Pectinase</fullName>
    </alternativeName>
</protein>
<dbReference type="SMART" id="SM00710">
    <property type="entry name" value="PbH1"/>
    <property type="match status" value="6"/>
</dbReference>
<dbReference type="PANTHER" id="PTHR31375">
    <property type="match status" value="1"/>
</dbReference>
<dbReference type="Pfam" id="PF00295">
    <property type="entry name" value="Glyco_hydro_28"/>
    <property type="match status" value="1"/>
</dbReference>
<evidence type="ECO:0000256" key="7">
    <source>
        <dbReference type="ARBA" id="ARBA00023316"/>
    </source>
</evidence>
<evidence type="ECO:0000256" key="13">
    <source>
        <dbReference type="ARBA" id="ARBA00083621"/>
    </source>
</evidence>
<evidence type="ECO:0000256" key="9">
    <source>
        <dbReference type="ARBA" id="ARBA00043142"/>
    </source>
</evidence>
<feature type="signal peptide" evidence="16">
    <location>
        <begin position="1"/>
        <end position="17"/>
    </location>
</feature>
<evidence type="ECO:0000256" key="10">
    <source>
        <dbReference type="ARBA" id="ARBA00048766"/>
    </source>
</evidence>
<proteinExistence type="inferred from homology"/>
<dbReference type="STRING" id="29655.A0A0K9PB15"/>
<reference evidence="18" key="1">
    <citation type="journal article" date="2016" name="Nature">
        <title>The genome of the seagrass Zostera marina reveals angiosperm adaptation to the sea.</title>
        <authorList>
            <person name="Olsen J.L."/>
            <person name="Rouze P."/>
            <person name="Verhelst B."/>
            <person name="Lin Y.-C."/>
            <person name="Bayer T."/>
            <person name="Collen J."/>
            <person name="Dattolo E."/>
            <person name="De Paoli E."/>
            <person name="Dittami S."/>
            <person name="Maumus F."/>
            <person name="Michel G."/>
            <person name="Kersting A."/>
            <person name="Lauritano C."/>
            <person name="Lohaus R."/>
            <person name="Toepel M."/>
            <person name="Tonon T."/>
            <person name="Vanneste K."/>
            <person name="Amirebrahimi M."/>
            <person name="Brakel J."/>
            <person name="Bostroem C."/>
            <person name="Chovatia M."/>
            <person name="Grimwood J."/>
            <person name="Jenkins J.W."/>
            <person name="Jueterbock A."/>
            <person name="Mraz A."/>
            <person name="Stam W.T."/>
            <person name="Tice H."/>
            <person name="Bornberg-Bauer E."/>
            <person name="Green P.J."/>
            <person name="Pearson G.A."/>
            <person name="Procaccini G."/>
            <person name="Duarte C.M."/>
            <person name="Schmutz J."/>
            <person name="Reusch T.B.H."/>
            <person name="Van de Peer Y."/>
        </authorList>
    </citation>
    <scope>NUCLEOTIDE SEQUENCE [LARGE SCALE GENOMIC DNA]</scope>
    <source>
        <strain evidence="18">cv. Finnish</strain>
    </source>
</reference>